<sequence length="282" mass="30000">MVTCNTDKFQSQLADVFTRLNEVEVQLNGLEAWAGLPPECFTSTPAVSQNLTPDVDQASNEAQALVELVHRLKSTFRSLISKPTDNTPDLSSTTTTVGSKGNLTPSKRVPAQPLAAGTMPTGFNAATEIESAYHMELNVTSAEYGSQAMAADELSMTPHVQRYAYDSPGSAPLGFVPSHSPASAGEKRYTDVSDMARNMYRVPCQVSYPTGSGANYTSMSTCSNPSPSVPDSYLPAELHAQTHTLSSKLGYSDPNIGQSSRSTYSGFSAPTSNPDLFGGSYS</sequence>
<evidence type="ECO:0000256" key="1">
    <source>
        <dbReference type="SAM" id="MobiDB-lite"/>
    </source>
</evidence>
<gene>
    <name evidence="2" type="ORF">FBUS_11695</name>
</gene>
<dbReference type="AlphaFoldDB" id="A0A8E0RQG6"/>
<name>A0A8E0RQG6_9TREM</name>
<evidence type="ECO:0000313" key="3">
    <source>
        <dbReference type="Proteomes" id="UP000728185"/>
    </source>
</evidence>
<feature type="region of interest" description="Disordered" evidence="1">
    <location>
        <begin position="246"/>
        <end position="282"/>
    </location>
</feature>
<organism evidence="2 3">
    <name type="scientific">Fasciolopsis buskii</name>
    <dbReference type="NCBI Taxonomy" id="27845"/>
    <lineage>
        <taxon>Eukaryota</taxon>
        <taxon>Metazoa</taxon>
        <taxon>Spiralia</taxon>
        <taxon>Lophotrochozoa</taxon>
        <taxon>Platyhelminthes</taxon>
        <taxon>Trematoda</taxon>
        <taxon>Digenea</taxon>
        <taxon>Plagiorchiida</taxon>
        <taxon>Echinostomata</taxon>
        <taxon>Echinostomatoidea</taxon>
        <taxon>Fasciolidae</taxon>
        <taxon>Fasciolopsis</taxon>
    </lineage>
</organism>
<keyword evidence="3" id="KW-1185">Reference proteome</keyword>
<feature type="compositionally biased region" description="Polar residues" evidence="1">
    <location>
        <begin position="246"/>
        <end position="274"/>
    </location>
</feature>
<dbReference type="EMBL" id="LUCM01010830">
    <property type="protein sequence ID" value="KAA0184892.1"/>
    <property type="molecule type" value="Genomic_DNA"/>
</dbReference>
<reference evidence="2" key="1">
    <citation type="submission" date="2019-05" db="EMBL/GenBank/DDBJ databases">
        <title>Annotation for the trematode Fasciolopsis buski.</title>
        <authorList>
            <person name="Choi Y.-J."/>
        </authorList>
    </citation>
    <scope>NUCLEOTIDE SEQUENCE</scope>
    <source>
        <strain evidence="2">HT</strain>
        <tissue evidence="2">Whole worm</tissue>
    </source>
</reference>
<dbReference type="Proteomes" id="UP000728185">
    <property type="component" value="Unassembled WGS sequence"/>
</dbReference>
<feature type="region of interest" description="Disordered" evidence="1">
    <location>
        <begin position="83"/>
        <end position="116"/>
    </location>
</feature>
<dbReference type="OrthoDB" id="10059330at2759"/>
<proteinExistence type="predicted"/>
<evidence type="ECO:0000313" key="2">
    <source>
        <dbReference type="EMBL" id="KAA0184892.1"/>
    </source>
</evidence>
<comment type="caution">
    <text evidence="2">The sequence shown here is derived from an EMBL/GenBank/DDBJ whole genome shotgun (WGS) entry which is preliminary data.</text>
</comment>
<feature type="compositionally biased region" description="Polar residues" evidence="1">
    <location>
        <begin position="83"/>
        <end position="105"/>
    </location>
</feature>
<accession>A0A8E0RQG6</accession>
<protein>
    <submittedName>
        <fullName evidence="2">Uncharacterized protein</fullName>
    </submittedName>
</protein>